<feature type="region of interest" description="Disordered" evidence="4">
    <location>
        <begin position="1"/>
        <end position="69"/>
    </location>
</feature>
<dbReference type="CDD" id="cd05497">
    <property type="entry name" value="Bromo_Brdt_I_like"/>
    <property type="match status" value="1"/>
</dbReference>
<dbReference type="FunFam" id="1.20.1270.220:FF:000001">
    <property type="entry name" value="bromodomain-containing protein 2 isoform X1"/>
    <property type="match status" value="1"/>
</dbReference>
<keyword evidence="1" id="KW-0677">Repeat</keyword>
<dbReference type="Gene3D" id="1.20.920.10">
    <property type="entry name" value="Bromodomain-like"/>
    <property type="match status" value="2"/>
</dbReference>
<dbReference type="GO" id="GO:0000785">
    <property type="term" value="C:chromatin"/>
    <property type="evidence" value="ECO:0007669"/>
    <property type="project" value="TreeGrafter"/>
</dbReference>
<feature type="compositionally biased region" description="Polar residues" evidence="4">
    <location>
        <begin position="598"/>
        <end position="609"/>
    </location>
</feature>
<dbReference type="InterPro" id="IPR027353">
    <property type="entry name" value="NET_dom"/>
</dbReference>
<evidence type="ECO:0000259" key="6">
    <source>
        <dbReference type="PROSITE" id="PS51525"/>
    </source>
</evidence>
<feature type="region of interest" description="Disordered" evidence="4">
    <location>
        <begin position="274"/>
        <end position="355"/>
    </location>
</feature>
<keyword evidence="2 3" id="KW-0103">Bromodomain</keyword>
<feature type="compositionally biased region" description="Basic residues" evidence="4">
    <location>
        <begin position="561"/>
        <end position="571"/>
    </location>
</feature>
<gene>
    <name evidence="7" type="ORF">BIW11_06626</name>
</gene>
<feature type="compositionally biased region" description="Basic and acidic residues" evidence="4">
    <location>
        <begin position="764"/>
        <end position="781"/>
    </location>
</feature>
<feature type="compositionally biased region" description="Pro residues" evidence="4">
    <location>
        <begin position="224"/>
        <end position="238"/>
    </location>
</feature>
<dbReference type="FunFam" id="1.20.920.10:FF:000003">
    <property type="entry name" value="Bromodomain-containing protein 2"/>
    <property type="match status" value="1"/>
</dbReference>
<dbReference type="Gene3D" id="1.20.1270.220">
    <property type="match status" value="1"/>
</dbReference>
<dbReference type="SUPFAM" id="SSF47370">
    <property type="entry name" value="Bromodomain"/>
    <property type="match status" value="2"/>
</dbReference>
<evidence type="ECO:0000256" key="2">
    <source>
        <dbReference type="ARBA" id="ARBA00023117"/>
    </source>
</evidence>
<feature type="compositionally biased region" description="Low complexity" evidence="4">
    <location>
        <begin position="495"/>
        <end position="519"/>
    </location>
</feature>
<evidence type="ECO:0000256" key="1">
    <source>
        <dbReference type="ARBA" id="ARBA00022737"/>
    </source>
</evidence>
<feature type="compositionally biased region" description="Basic and acidic residues" evidence="4">
    <location>
        <begin position="572"/>
        <end position="595"/>
    </location>
</feature>
<dbReference type="GO" id="GO:0006338">
    <property type="term" value="P:chromatin remodeling"/>
    <property type="evidence" value="ECO:0007669"/>
    <property type="project" value="TreeGrafter"/>
</dbReference>
<feature type="domain" description="NET" evidence="6">
    <location>
        <begin position="668"/>
        <end position="750"/>
    </location>
</feature>
<feature type="domain" description="Bromo" evidence="5">
    <location>
        <begin position="85"/>
        <end position="157"/>
    </location>
</feature>
<feature type="compositionally biased region" description="Low complexity" evidence="4">
    <location>
        <begin position="635"/>
        <end position="647"/>
    </location>
</feature>
<dbReference type="CDD" id="cd05498">
    <property type="entry name" value="Bromo_Brdt_II_like"/>
    <property type="match status" value="1"/>
</dbReference>
<evidence type="ECO:0000259" key="5">
    <source>
        <dbReference type="PROSITE" id="PS50014"/>
    </source>
</evidence>
<organism evidence="7 8">
    <name type="scientific">Tropilaelaps mercedesae</name>
    <dbReference type="NCBI Taxonomy" id="418985"/>
    <lineage>
        <taxon>Eukaryota</taxon>
        <taxon>Metazoa</taxon>
        <taxon>Ecdysozoa</taxon>
        <taxon>Arthropoda</taxon>
        <taxon>Chelicerata</taxon>
        <taxon>Arachnida</taxon>
        <taxon>Acari</taxon>
        <taxon>Parasitiformes</taxon>
        <taxon>Mesostigmata</taxon>
        <taxon>Gamasina</taxon>
        <taxon>Dermanyssoidea</taxon>
        <taxon>Laelapidae</taxon>
        <taxon>Tropilaelaps</taxon>
    </lineage>
</organism>
<dbReference type="Proteomes" id="UP000192247">
    <property type="component" value="Unassembled WGS sequence"/>
</dbReference>
<feature type="region of interest" description="Disordered" evidence="4">
    <location>
        <begin position="467"/>
        <end position="687"/>
    </location>
</feature>
<sequence>MPPQQQPPLAISNQVPGNGAPPTAAGGGGGGGAAGAGDEPDGDDRPEWLTPVRGQVFPPTEPGNRPHRNTNQLQYMLKNVMKAVWKHNFAWPFQSPVDTIKLNLPDYFRIIKQPMDLGTIKKRLESCYYNDVQECINDFNTLFTNCYIYNKPGEDVVLMAQSLEKLFLQKLAEMPKQEIELALPPVKGQKGPKKKPGPVPKALLAQQAQAKAEAAVAPAADPTVLPPEPVAPAAPPAPQTVLNDTKPIAPPTPIAAPGATDPSLLPGAVVLPTAPTIPDVGVTPNKVKKGVKRKADTTTPSQTPGELYTAAGGTPLVGGGSGGGDSKKISTRRESGRPIKKPSKDLPDQAQQHSKAKRIKMTEQLKYCNSVVKELFAKKHSTYAWPFYKAVDVEGLGLHDYYDIIKQPMDLGTVKAKMERREYRTPDEFAGDVRLVFTNCYKYNPADHEVVKMARRLQDVFEAKMARMPDEPEPTAVSDQMSPEASDSEPTTVRPTPGAPAAATTAAGAVGDASDSDAANSDDSDDSADDSEAERERKLQSLQEQLRRITEQISSLAAQSRKSKKKKKNKDRSRGDHRDHHREHRGEKEHHREGGKSTGTSAKDNNSAASGKGGEKGVSPSKPGRGKRGEGRGGAAAAAASSSSAPPKQKRARKDPQAQSTSGHGAFDSEDEDSAKPMSYDEKRQLSLDINKLPGDKLGKVVHIIQSREPSLRDSNPDEIEIDFETLKPSTLRELESYVAQCLAKNNAKKPRKPYGTAGGKRKSKEESVKDKKQELEKRLLDMSGQLAPPGPSVANAGAGCSSNNVAHHGANAAGGSTAANQVGQPHSNAAHKPPHKAGAAKKELANMNQNDGGPAAVGGGNAPRLSASSSSSSDSDSSTSSSSSSSSEESSDSESG</sequence>
<protein>
    <submittedName>
        <fullName evidence="7">Bromodomain-containing protein 2 isoform X2</fullName>
    </submittedName>
</protein>
<dbReference type="InterPro" id="IPR050935">
    <property type="entry name" value="Bromo_chromatin_reader"/>
</dbReference>
<dbReference type="FunFam" id="1.20.920.10:FF:000002">
    <property type="entry name" value="Bromodomain-containing protein 4"/>
    <property type="match status" value="1"/>
</dbReference>
<dbReference type="InterPro" id="IPR001487">
    <property type="entry name" value="Bromodomain"/>
</dbReference>
<dbReference type="FunCoup" id="A0A1V9XXB1">
    <property type="interactions" value="1054"/>
</dbReference>
<feature type="region of interest" description="Disordered" evidence="4">
    <location>
        <begin position="745"/>
        <end position="897"/>
    </location>
</feature>
<dbReference type="InterPro" id="IPR036427">
    <property type="entry name" value="Bromodomain-like_sf"/>
</dbReference>
<accession>A0A1V9XXB1</accession>
<feature type="domain" description="Bromo" evidence="5">
    <location>
        <begin position="379"/>
        <end position="451"/>
    </location>
</feature>
<proteinExistence type="predicted"/>
<dbReference type="OrthoDB" id="21449at2759"/>
<evidence type="ECO:0000256" key="4">
    <source>
        <dbReference type="SAM" id="MobiDB-lite"/>
    </source>
</evidence>
<dbReference type="InterPro" id="IPR018359">
    <property type="entry name" value="Bromodomain_CS"/>
</dbReference>
<feature type="compositionally biased region" description="Basic and acidic residues" evidence="4">
    <location>
        <begin position="325"/>
        <end position="347"/>
    </location>
</feature>
<dbReference type="PROSITE" id="PS50014">
    <property type="entry name" value="BROMODOMAIN_2"/>
    <property type="match status" value="2"/>
</dbReference>
<evidence type="ECO:0000313" key="7">
    <source>
        <dbReference type="EMBL" id="OQR78110.1"/>
    </source>
</evidence>
<dbReference type="Pfam" id="PF00439">
    <property type="entry name" value="Bromodomain"/>
    <property type="match status" value="2"/>
</dbReference>
<dbReference type="PRINTS" id="PR00503">
    <property type="entry name" value="BROMODOMAIN"/>
</dbReference>
<dbReference type="PANTHER" id="PTHR22880">
    <property type="entry name" value="FALZ-RELATED BROMODOMAIN-CONTAINING PROTEINS"/>
    <property type="match status" value="1"/>
</dbReference>
<feature type="compositionally biased region" description="Basic and acidic residues" evidence="4">
    <location>
        <begin position="534"/>
        <end position="550"/>
    </location>
</feature>
<dbReference type="GO" id="GO:0005634">
    <property type="term" value="C:nucleus"/>
    <property type="evidence" value="ECO:0007669"/>
    <property type="project" value="TreeGrafter"/>
</dbReference>
<keyword evidence="8" id="KW-1185">Reference proteome</keyword>
<dbReference type="Pfam" id="PF17035">
    <property type="entry name" value="BET"/>
    <property type="match status" value="1"/>
</dbReference>
<dbReference type="SMART" id="SM00297">
    <property type="entry name" value="BROMO"/>
    <property type="match status" value="2"/>
</dbReference>
<feature type="compositionally biased region" description="Gly residues" evidence="4">
    <location>
        <begin position="315"/>
        <end position="324"/>
    </location>
</feature>
<feature type="region of interest" description="Disordered" evidence="4">
    <location>
        <begin position="215"/>
        <end position="260"/>
    </location>
</feature>
<comment type="caution">
    <text evidence="7">The sequence shown here is derived from an EMBL/GenBank/DDBJ whole genome shotgun (WGS) entry which is preliminary data.</text>
</comment>
<dbReference type="InterPro" id="IPR043508">
    <property type="entry name" value="Bromo_Brdt_I"/>
</dbReference>
<name>A0A1V9XXB1_9ACAR</name>
<feature type="compositionally biased region" description="Polar residues" evidence="4">
    <location>
        <begin position="477"/>
        <end position="494"/>
    </location>
</feature>
<feature type="compositionally biased region" description="Low complexity" evidence="4">
    <location>
        <begin position="863"/>
        <end position="889"/>
    </location>
</feature>
<dbReference type="PANTHER" id="PTHR22880:SF225">
    <property type="entry name" value="BROMODOMAIN-CONTAINING PROTEIN BET-1-RELATED"/>
    <property type="match status" value="1"/>
</dbReference>
<dbReference type="EMBL" id="MNPL01002632">
    <property type="protein sequence ID" value="OQR78110.1"/>
    <property type="molecule type" value="Genomic_DNA"/>
</dbReference>
<feature type="compositionally biased region" description="Gly residues" evidence="4">
    <location>
        <begin position="25"/>
        <end position="35"/>
    </location>
</feature>
<dbReference type="InterPro" id="IPR043509">
    <property type="entry name" value="Bromo_Brdt_II"/>
</dbReference>
<feature type="compositionally biased region" description="Low complexity" evidence="4">
    <location>
        <begin position="802"/>
        <end position="821"/>
    </location>
</feature>
<dbReference type="AlphaFoldDB" id="A0A1V9XXB1"/>
<feature type="compositionally biased region" description="Acidic residues" evidence="4">
    <location>
        <begin position="520"/>
        <end position="533"/>
    </location>
</feature>
<dbReference type="STRING" id="418985.A0A1V9XXB1"/>
<evidence type="ECO:0000256" key="3">
    <source>
        <dbReference type="PROSITE-ProRule" id="PRU00035"/>
    </source>
</evidence>
<dbReference type="PROSITE" id="PS00633">
    <property type="entry name" value="BROMODOMAIN_1"/>
    <property type="match status" value="2"/>
</dbReference>
<dbReference type="InParanoid" id="A0A1V9XXB1"/>
<dbReference type="GO" id="GO:0006355">
    <property type="term" value="P:regulation of DNA-templated transcription"/>
    <property type="evidence" value="ECO:0007669"/>
    <property type="project" value="TreeGrafter"/>
</dbReference>
<reference evidence="7 8" key="1">
    <citation type="journal article" date="2017" name="Gigascience">
        <title>Draft genome of the honey bee ectoparasitic mite, Tropilaelaps mercedesae, is shaped by the parasitic life history.</title>
        <authorList>
            <person name="Dong X."/>
            <person name="Armstrong S.D."/>
            <person name="Xia D."/>
            <person name="Makepeace B.L."/>
            <person name="Darby A.C."/>
            <person name="Kadowaki T."/>
        </authorList>
    </citation>
    <scope>NUCLEOTIDE SEQUENCE [LARGE SCALE GENOMIC DNA]</scope>
    <source>
        <strain evidence="7">Wuxi-XJTLU</strain>
    </source>
</reference>
<dbReference type="PROSITE" id="PS51525">
    <property type="entry name" value="NET"/>
    <property type="match status" value="1"/>
</dbReference>
<dbReference type="InterPro" id="IPR038336">
    <property type="entry name" value="NET_sf"/>
</dbReference>
<evidence type="ECO:0000313" key="8">
    <source>
        <dbReference type="Proteomes" id="UP000192247"/>
    </source>
</evidence>